<evidence type="ECO:0000313" key="2">
    <source>
        <dbReference type="Proteomes" id="UP000203229"/>
    </source>
</evidence>
<dbReference type="AlphaFoldDB" id="A0A222EQJ0"/>
<protein>
    <submittedName>
        <fullName evidence="1">Uncharacterized protein</fullName>
    </submittedName>
</protein>
<evidence type="ECO:0000313" key="1">
    <source>
        <dbReference type="EMBL" id="ASP28666.1"/>
    </source>
</evidence>
<dbReference type="OrthoDB" id="387818at2"/>
<dbReference type="RefSeq" id="WP_094049617.1">
    <property type="nucleotide sequence ID" value="NZ_CP022535.1"/>
</dbReference>
<proteinExistence type="predicted"/>
<reference evidence="1 2" key="1">
    <citation type="submission" date="2017-07" db="EMBL/GenBank/DDBJ databases">
        <title>Complete genome sequence of Spiroplasma corruscae EC-1 (DSM 19793).</title>
        <authorList>
            <person name="Tsai Y.-M."/>
            <person name="Lo W.-S."/>
            <person name="Kuo C.-H."/>
        </authorList>
    </citation>
    <scope>NUCLEOTIDE SEQUENCE [LARGE SCALE GENOMIC DNA]</scope>
    <source>
        <strain evidence="1 2">EC-1</strain>
    </source>
</reference>
<dbReference type="EMBL" id="CP022535">
    <property type="protein sequence ID" value="ASP28666.1"/>
    <property type="molecule type" value="Genomic_DNA"/>
</dbReference>
<name>A0A222EQJ0_9MOLU</name>
<keyword evidence="2" id="KW-1185">Reference proteome</keyword>
<organism evidence="1 2">
    <name type="scientific">Spiroplasma corruscae</name>
    <dbReference type="NCBI Taxonomy" id="216934"/>
    <lineage>
        <taxon>Bacteria</taxon>
        <taxon>Bacillati</taxon>
        <taxon>Mycoplasmatota</taxon>
        <taxon>Mollicutes</taxon>
        <taxon>Entomoplasmatales</taxon>
        <taxon>Spiroplasmataceae</taxon>
        <taxon>Spiroplasma</taxon>
    </lineage>
</organism>
<dbReference type="Proteomes" id="UP000203229">
    <property type="component" value="Chromosome"/>
</dbReference>
<sequence>MSMTAEEILLNCEKHFSFIATEIESLIVYIKNLLANCKRIDNSKFYEDKILSLIDKLVKQKEDFKKNTIDREMNKDTHIAIETYNEIQKYAEGTRDLLAELKLEAFSLKRDIVSKEQDMIFQSLNINKLNNLKELEHKLMISYEQDTDKLFIKNFFEDKKEVLINLNNEEVISLLKKSMVQENDYSKVIEKEIISSAIEIYKNDIETINILKEEMKNVLEKSNSRDTLLRFYKNFLKRAENESIRRDNITKIIKAVTDIGYIVNENDIRKIKEKNIVVIHATNKDGKTADFAVKFDGSLIYNWEGFEEHEHDEDAKAFLKKLREYNILHSDEYKKVYREPNFIKEAKLKVKQKQDKKEK</sequence>
<dbReference type="KEGG" id="scou:SCORR_v1c08940"/>
<gene>
    <name evidence="1" type="ORF">SCORR_v1c08940</name>
</gene>
<accession>A0A222EQJ0</accession>